<proteinExistence type="predicted"/>
<name>S7ZVM0_PENO1</name>
<dbReference type="HOGENOM" id="CLU_3425128_0_0_1"/>
<reference evidence="1 2" key="1">
    <citation type="journal article" date="2013" name="PLoS ONE">
        <title>Genomic and secretomic analyses reveal unique features of the lignocellulolytic enzyme system of Penicillium decumbens.</title>
        <authorList>
            <person name="Liu G."/>
            <person name="Zhang L."/>
            <person name="Wei X."/>
            <person name="Zou G."/>
            <person name="Qin Y."/>
            <person name="Ma L."/>
            <person name="Li J."/>
            <person name="Zheng H."/>
            <person name="Wang S."/>
            <person name="Wang C."/>
            <person name="Xun L."/>
            <person name="Zhao G.-P."/>
            <person name="Zhou Z."/>
            <person name="Qu Y."/>
        </authorList>
    </citation>
    <scope>NUCLEOTIDE SEQUENCE [LARGE SCALE GENOMIC DNA]</scope>
    <source>
        <strain evidence="2">114-2 / CGMCC 5302</strain>
    </source>
</reference>
<dbReference type="Proteomes" id="UP000019376">
    <property type="component" value="Unassembled WGS sequence"/>
</dbReference>
<evidence type="ECO:0000313" key="2">
    <source>
        <dbReference type="Proteomes" id="UP000019376"/>
    </source>
</evidence>
<protein>
    <submittedName>
        <fullName evidence="1">Uncharacterized protein</fullName>
    </submittedName>
</protein>
<keyword evidence="2" id="KW-1185">Reference proteome</keyword>
<dbReference type="AlphaFoldDB" id="S7ZVM0"/>
<gene>
    <name evidence="1" type="ORF">PDE_07751</name>
</gene>
<organism evidence="1 2">
    <name type="scientific">Penicillium oxalicum (strain 114-2 / CGMCC 5302)</name>
    <name type="common">Penicillium decumbens</name>
    <dbReference type="NCBI Taxonomy" id="933388"/>
    <lineage>
        <taxon>Eukaryota</taxon>
        <taxon>Fungi</taxon>
        <taxon>Dikarya</taxon>
        <taxon>Ascomycota</taxon>
        <taxon>Pezizomycotina</taxon>
        <taxon>Eurotiomycetes</taxon>
        <taxon>Eurotiomycetidae</taxon>
        <taxon>Eurotiales</taxon>
        <taxon>Aspergillaceae</taxon>
        <taxon>Penicillium</taxon>
    </lineage>
</organism>
<accession>S7ZVM0</accession>
<dbReference type="EMBL" id="KB644414">
    <property type="protein sequence ID" value="EPS32791.1"/>
    <property type="molecule type" value="Genomic_DNA"/>
</dbReference>
<sequence>MYYLIKHQAVTSGDTGRKDDSV</sequence>
<evidence type="ECO:0000313" key="1">
    <source>
        <dbReference type="EMBL" id="EPS32791.1"/>
    </source>
</evidence>